<proteinExistence type="predicted"/>
<evidence type="ECO:0000313" key="1">
    <source>
        <dbReference type="EMBL" id="HGM07594.1"/>
    </source>
</evidence>
<accession>A0A7C4H949</accession>
<sequence>MNSNSTLNDEEIIIKRKKVRICRLGNMHYVFIPKFIEKHLMEKNIIVGDVAVWEIDSIDNDKIVCRIQFIKNHDQK</sequence>
<dbReference type="EMBL" id="DTCA01000127">
    <property type="protein sequence ID" value="HGM07594.1"/>
    <property type="molecule type" value="Genomic_DNA"/>
</dbReference>
<comment type="caution">
    <text evidence="1">The sequence shown here is derived from an EMBL/GenBank/DDBJ whole genome shotgun (WGS) entry which is preliminary data.</text>
</comment>
<dbReference type="AlphaFoldDB" id="A0A7C4H949"/>
<name>A0A7C4H949_9CREN</name>
<protein>
    <submittedName>
        <fullName evidence="1">Uncharacterized protein</fullName>
    </submittedName>
</protein>
<reference evidence="1" key="1">
    <citation type="journal article" date="2020" name="mSystems">
        <title>Genome- and Community-Level Interaction Insights into Carbon Utilization and Element Cycling Functions of Hydrothermarchaeota in Hydrothermal Sediment.</title>
        <authorList>
            <person name="Zhou Z."/>
            <person name="Liu Y."/>
            <person name="Xu W."/>
            <person name="Pan J."/>
            <person name="Luo Z.H."/>
            <person name="Li M."/>
        </authorList>
    </citation>
    <scope>NUCLEOTIDE SEQUENCE [LARGE SCALE GENOMIC DNA]</scope>
    <source>
        <strain evidence="1">SpSt-658</strain>
    </source>
</reference>
<organism evidence="1">
    <name type="scientific">Ignisphaera aggregans</name>
    <dbReference type="NCBI Taxonomy" id="334771"/>
    <lineage>
        <taxon>Archaea</taxon>
        <taxon>Thermoproteota</taxon>
        <taxon>Thermoprotei</taxon>
        <taxon>Desulfurococcales</taxon>
        <taxon>Desulfurococcaceae</taxon>
        <taxon>Ignisphaera</taxon>
    </lineage>
</organism>
<gene>
    <name evidence="1" type="ORF">ENU31_04210</name>
</gene>